<evidence type="ECO:0000313" key="3">
    <source>
        <dbReference type="EMBL" id="EAW31687.1"/>
    </source>
</evidence>
<sequence length="146" mass="16331">MLLSLLSAPAEINMYRIGELAIRCDVTADTIRFYEKSGLLSPAVRNASGYRLYSEADKAKVRFIRRAKNTGFTLQEISELLSIRVDPQHHTCGEVKTIADDKIVELEHRIRELKRFQTSLVSLSEKCCGGEDSATGCSILDALEDH</sequence>
<dbReference type="GO" id="GO:0003677">
    <property type="term" value="F:DNA binding"/>
    <property type="evidence" value="ECO:0007669"/>
    <property type="project" value="UniProtKB-KW"/>
</dbReference>
<evidence type="ECO:0000313" key="4">
    <source>
        <dbReference type="Proteomes" id="UP000004931"/>
    </source>
</evidence>
<dbReference type="CDD" id="cd04770">
    <property type="entry name" value="HTH_HMRTR"/>
    <property type="match status" value="1"/>
</dbReference>
<dbReference type="SMART" id="SM00422">
    <property type="entry name" value="HTH_MERR"/>
    <property type="match status" value="1"/>
</dbReference>
<dbReference type="Pfam" id="PF13411">
    <property type="entry name" value="MerR_1"/>
    <property type="match status" value="1"/>
</dbReference>
<dbReference type="Proteomes" id="UP000004931">
    <property type="component" value="Unassembled WGS sequence"/>
</dbReference>
<feature type="domain" description="HTH merR-type" evidence="2">
    <location>
        <begin position="14"/>
        <end position="83"/>
    </location>
</feature>
<dbReference type="InterPro" id="IPR047057">
    <property type="entry name" value="MerR_fam"/>
</dbReference>
<dbReference type="eggNOG" id="COG0789">
    <property type="taxonomic scope" value="Bacteria"/>
</dbReference>
<dbReference type="NCBIfam" id="NF007069">
    <property type="entry name" value="PRK09514.1"/>
    <property type="match status" value="1"/>
</dbReference>
<evidence type="ECO:0000256" key="1">
    <source>
        <dbReference type="ARBA" id="ARBA00023125"/>
    </source>
</evidence>
<accession>A0YAV7</accession>
<dbReference type="SUPFAM" id="SSF46955">
    <property type="entry name" value="Putative DNA-binding domain"/>
    <property type="match status" value="1"/>
</dbReference>
<evidence type="ECO:0000259" key="2">
    <source>
        <dbReference type="PROSITE" id="PS50937"/>
    </source>
</evidence>
<dbReference type="Gene3D" id="1.10.1660.10">
    <property type="match status" value="1"/>
</dbReference>
<reference evidence="3 4" key="1">
    <citation type="journal article" date="2010" name="J. Bacteriol.">
        <title>Genome sequence of the oligotrophic marine Gammaproteobacterium HTCC2143, isolated from the Oregon Coast.</title>
        <authorList>
            <person name="Oh H.M."/>
            <person name="Kang I."/>
            <person name="Ferriera S."/>
            <person name="Giovannoni S.J."/>
            <person name="Cho J.C."/>
        </authorList>
    </citation>
    <scope>NUCLEOTIDE SEQUENCE [LARGE SCALE GENOMIC DNA]</scope>
    <source>
        <strain evidence="3 4">HTCC2143</strain>
    </source>
</reference>
<dbReference type="InterPro" id="IPR011788">
    <property type="entry name" value="ZntR"/>
</dbReference>
<dbReference type="GO" id="GO:0006351">
    <property type="term" value="P:DNA-templated transcription"/>
    <property type="evidence" value="ECO:0007669"/>
    <property type="project" value="InterPro"/>
</dbReference>
<dbReference type="PRINTS" id="PR00040">
    <property type="entry name" value="HTHMERR"/>
</dbReference>
<keyword evidence="4" id="KW-1185">Reference proteome</keyword>
<name>A0YAV7_9GAMM</name>
<dbReference type="STRING" id="247633.GP2143_04535"/>
<keyword evidence="1" id="KW-0238">DNA-binding</keyword>
<dbReference type="PROSITE" id="PS00552">
    <property type="entry name" value="HTH_MERR_1"/>
    <property type="match status" value="1"/>
</dbReference>
<dbReference type="EMBL" id="AAVT01000002">
    <property type="protein sequence ID" value="EAW31687.1"/>
    <property type="molecule type" value="Genomic_DNA"/>
</dbReference>
<protein>
    <submittedName>
        <fullName evidence="3">Zinc-responsive transcriptional regulator</fullName>
    </submittedName>
</protein>
<organism evidence="3 4">
    <name type="scientific">marine gamma proteobacterium HTCC2143</name>
    <dbReference type="NCBI Taxonomy" id="247633"/>
    <lineage>
        <taxon>Bacteria</taxon>
        <taxon>Pseudomonadati</taxon>
        <taxon>Pseudomonadota</taxon>
        <taxon>Gammaproteobacteria</taxon>
        <taxon>Cellvibrionales</taxon>
        <taxon>Spongiibacteraceae</taxon>
        <taxon>BD1-7 clade</taxon>
    </lineage>
</organism>
<dbReference type="GO" id="GO:0003700">
    <property type="term" value="F:DNA-binding transcription factor activity"/>
    <property type="evidence" value="ECO:0007669"/>
    <property type="project" value="InterPro"/>
</dbReference>
<dbReference type="InterPro" id="IPR009061">
    <property type="entry name" value="DNA-bd_dom_put_sf"/>
</dbReference>
<dbReference type="PROSITE" id="PS50937">
    <property type="entry name" value="HTH_MERR_2"/>
    <property type="match status" value="1"/>
</dbReference>
<comment type="caution">
    <text evidence="3">The sequence shown here is derived from an EMBL/GenBank/DDBJ whole genome shotgun (WGS) entry which is preliminary data.</text>
</comment>
<dbReference type="GO" id="GO:0008270">
    <property type="term" value="F:zinc ion binding"/>
    <property type="evidence" value="ECO:0007669"/>
    <property type="project" value="InterPro"/>
</dbReference>
<proteinExistence type="predicted"/>
<dbReference type="AlphaFoldDB" id="A0YAV7"/>
<gene>
    <name evidence="3" type="primary">zntR</name>
    <name evidence="3" type="ORF">GP2143_04535</name>
</gene>
<dbReference type="PANTHER" id="PTHR30204:SF92">
    <property type="entry name" value="HTH-TYPE TRANSCRIPTIONAL REGULATOR ZNTR"/>
    <property type="match status" value="1"/>
</dbReference>
<dbReference type="PANTHER" id="PTHR30204">
    <property type="entry name" value="REDOX-CYCLING DRUG-SENSING TRANSCRIPTIONAL ACTIVATOR SOXR"/>
    <property type="match status" value="1"/>
</dbReference>
<dbReference type="InterPro" id="IPR000551">
    <property type="entry name" value="MerR-type_HTH_dom"/>
</dbReference>
<dbReference type="NCBIfam" id="TIGR02043">
    <property type="entry name" value="ZntR"/>
    <property type="match status" value="1"/>
</dbReference>